<keyword evidence="10" id="KW-1185">Reference proteome</keyword>
<evidence type="ECO:0000313" key="9">
    <source>
        <dbReference type="EMBL" id="MDQ0177667.1"/>
    </source>
</evidence>
<comment type="catalytic activity">
    <reaction evidence="6">
        <text>Preferential cleavage: (Ac)2-L-Lys-D-Ala-|-D-Ala. Also transpeptidation of peptidyl-alanyl moieties that are N-acyl substituents of D-alanine.</text>
        <dbReference type="EC" id="3.4.16.4"/>
    </reaction>
</comment>
<dbReference type="InterPro" id="IPR036138">
    <property type="entry name" value="PBP_dimer_sf"/>
</dbReference>
<protein>
    <recommendedName>
        <fullName evidence="4">serine-type D-Ala-D-Ala carboxypeptidase</fullName>
        <ecNumber evidence="4">3.4.16.4</ecNumber>
    </recommendedName>
</protein>
<comment type="caution">
    <text evidence="9">The sequence shown here is derived from an EMBL/GenBank/DDBJ whole genome shotgun (WGS) entry which is preliminary data.</text>
</comment>
<evidence type="ECO:0000256" key="3">
    <source>
        <dbReference type="ARBA" id="ARBA00007171"/>
    </source>
</evidence>
<evidence type="ECO:0000313" key="10">
    <source>
        <dbReference type="Proteomes" id="UP001223586"/>
    </source>
</evidence>
<gene>
    <name evidence="9" type="ORF">J2S08_003548</name>
</gene>
<dbReference type="Gene3D" id="3.40.710.10">
    <property type="entry name" value="DD-peptidase/beta-lactamase superfamily"/>
    <property type="match status" value="1"/>
</dbReference>
<comment type="subcellular location">
    <subcellularLocation>
        <location evidence="1">Membrane</location>
    </subcellularLocation>
</comment>
<dbReference type="SUPFAM" id="SSF56519">
    <property type="entry name" value="Penicillin binding protein dimerisation domain"/>
    <property type="match status" value="1"/>
</dbReference>
<dbReference type="EC" id="3.4.16.4" evidence="4"/>
<dbReference type="Gene3D" id="3.30.70.2110">
    <property type="match status" value="1"/>
</dbReference>
<dbReference type="Gene3D" id="3.30.10.20">
    <property type="match status" value="1"/>
</dbReference>
<evidence type="ECO:0000259" key="8">
    <source>
        <dbReference type="PROSITE" id="PS51178"/>
    </source>
</evidence>
<accession>A0ABT9WWI8</accession>
<dbReference type="Pfam" id="PF03793">
    <property type="entry name" value="PASTA"/>
    <property type="match status" value="2"/>
</dbReference>
<feature type="domain" description="PASTA" evidence="8">
    <location>
        <begin position="654"/>
        <end position="710"/>
    </location>
</feature>
<evidence type="ECO:0000256" key="4">
    <source>
        <dbReference type="ARBA" id="ARBA00012448"/>
    </source>
</evidence>
<dbReference type="EMBL" id="JAUSTT010000025">
    <property type="protein sequence ID" value="MDQ0177667.1"/>
    <property type="molecule type" value="Genomic_DNA"/>
</dbReference>
<dbReference type="PANTHER" id="PTHR30627:SF26">
    <property type="entry name" value="PENICILLIN-BINDING PROTEIN 2B"/>
    <property type="match status" value="1"/>
</dbReference>
<dbReference type="Gene3D" id="2.20.70.70">
    <property type="match status" value="1"/>
</dbReference>
<comment type="similarity">
    <text evidence="3">Belongs to the transpeptidase family.</text>
</comment>
<dbReference type="RefSeq" id="WP_307231853.1">
    <property type="nucleotide sequence ID" value="NZ_JAUSTT010000025.1"/>
</dbReference>
<dbReference type="SUPFAM" id="SSF54184">
    <property type="entry name" value="Penicillin-binding protein 2x (pbp-2x), c-terminal domain"/>
    <property type="match status" value="2"/>
</dbReference>
<evidence type="ECO:0000256" key="7">
    <source>
        <dbReference type="SAM" id="MobiDB-lite"/>
    </source>
</evidence>
<dbReference type="Pfam" id="PF00905">
    <property type="entry name" value="Transpeptidase"/>
    <property type="match status" value="1"/>
</dbReference>
<dbReference type="Pfam" id="PF03717">
    <property type="entry name" value="PBP_dimer"/>
    <property type="match status" value="1"/>
</dbReference>
<dbReference type="InterPro" id="IPR005543">
    <property type="entry name" value="PASTA_dom"/>
</dbReference>
<dbReference type="Gene3D" id="3.90.1310.10">
    <property type="entry name" value="Penicillin-binding protein 2a (Domain 2)"/>
    <property type="match status" value="1"/>
</dbReference>
<keyword evidence="5" id="KW-0472">Membrane</keyword>
<dbReference type="CDD" id="cd06576">
    <property type="entry name" value="PASTA_Pbp2x-like_1"/>
    <property type="match status" value="1"/>
</dbReference>
<dbReference type="InterPro" id="IPR012338">
    <property type="entry name" value="Beta-lactam/transpept-like"/>
</dbReference>
<feature type="domain" description="PASTA" evidence="8">
    <location>
        <begin position="587"/>
        <end position="653"/>
    </location>
</feature>
<feature type="region of interest" description="Disordered" evidence="7">
    <location>
        <begin position="718"/>
        <end position="738"/>
    </location>
</feature>
<evidence type="ECO:0000256" key="2">
    <source>
        <dbReference type="ARBA" id="ARBA00004752"/>
    </source>
</evidence>
<proteinExistence type="inferred from homology"/>
<dbReference type="SUPFAM" id="SSF56601">
    <property type="entry name" value="beta-lactamase/transpeptidase-like"/>
    <property type="match status" value="1"/>
</dbReference>
<organism evidence="9 10">
    <name type="scientific">Bacillus chungangensis</name>
    <dbReference type="NCBI Taxonomy" id="587633"/>
    <lineage>
        <taxon>Bacteria</taxon>
        <taxon>Bacillati</taxon>
        <taxon>Bacillota</taxon>
        <taxon>Bacilli</taxon>
        <taxon>Bacillales</taxon>
        <taxon>Bacillaceae</taxon>
        <taxon>Bacillus</taxon>
    </lineage>
</organism>
<dbReference type="InterPro" id="IPR050515">
    <property type="entry name" value="Beta-lactam/transpept"/>
</dbReference>
<evidence type="ECO:0000256" key="1">
    <source>
        <dbReference type="ARBA" id="ARBA00004370"/>
    </source>
</evidence>
<dbReference type="PROSITE" id="PS51178">
    <property type="entry name" value="PASTA"/>
    <property type="match status" value="2"/>
</dbReference>
<reference evidence="9 10" key="1">
    <citation type="submission" date="2023-07" db="EMBL/GenBank/DDBJ databases">
        <title>Genomic Encyclopedia of Type Strains, Phase IV (KMG-IV): sequencing the most valuable type-strain genomes for metagenomic binning, comparative biology and taxonomic classification.</title>
        <authorList>
            <person name="Goeker M."/>
        </authorList>
    </citation>
    <scope>NUCLEOTIDE SEQUENCE [LARGE SCALE GENOMIC DNA]</scope>
    <source>
        <strain evidence="9 10">DSM 23837</strain>
    </source>
</reference>
<dbReference type="InterPro" id="IPR005311">
    <property type="entry name" value="PBP_dimer"/>
</dbReference>
<dbReference type="InterPro" id="IPR001460">
    <property type="entry name" value="PCN-bd_Tpept"/>
</dbReference>
<feature type="compositionally biased region" description="Acidic residues" evidence="7">
    <location>
        <begin position="720"/>
        <end position="738"/>
    </location>
</feature>
<dbReference type="PANTHER" id="PTHR30627">
    <property type="entry name" value="PEPTIDOGLYCAN D,D-TRANSPEPTIDASE"/>
    <property type="match status" value="1"/>
</dbReference>
<dbReference type="CDD" id="cd06575">
    <property type="entry name" value="PASTA_Pbp2x-like_2"/>
    <property type="match status" value="1"/>
</dbReference>
<dbReference type="Proteomes" id="UP001223586">
    <property type="component" value="Unassembled WGS sequence"/>
</dbReference>
<sequence>MKGKKKNMNAGAALLFLIFGLLFFVILIRFFTIQLTGQVEGRVLAEKAEQKYERNAVIPARRGNIYDHKGNILAEDTPAYTLIAILDSKMTTNKSKPKHVVDPKKTAKKLAKVIDMPADKIYELLTKENRVQVEFGAAGRDLSYEKKKEIEALKLPGLIFTSDSKRFYPNGVFSSHLIGYAQKEQGENEEVETVGKMGIEKTFDDVLRGKDGFIHYSSDLWGYLLPNTDKKVEKPENGSNIYLTIDKKIQAFLEDTMTQVNEKYDPERMMAIVADPKTGKILAMGQRPTFHPMTRDGIEESWLNELVETTFEPGSPMKAFTLAAAIEEGVYNGNAFFESGTYKVGIDEVRDHNKGIGWGPITYLEGIQRSSNTAFARLLNAMGTETFREYLDRFHFGVPTQIGIPNEASGKILYNYPIEKVTTVFGQGTTVNAIQMVQAMSAIANDGKMMKPYVVEKVVDPNDQIVEETKPKVVDTPISAETAREVRNILETTVTSEHGTGKIFNLEGYSIAGKTGTAQVPDSNGTDYLKNEFLYSFLGMAPKDDPKLIMYVVVDRPKLANNENGSVPVSMIFNPVVKNSLQYLNIKPEKGRELRTVEVPDLTGMTVEKAIKTVSDAGLEPVVIGKGNKVVQQLPLSNTALIEGERMILKADGKLSIPDMTNWSKRDVLKVAELADLKINMIGNGYVVKQNLKADSPIKKGDQLVVNFKTYEEKLLEQQAAEEEEEEADMEENEAAAE</sequence>
<evidence type="ECO:0000256" key="5">
    <source>
        <dbReference type="ARBA" id="ARBA00023136"/>
    </source>
</evidence>
<comment type="pathway">
    <text evidence="2">Cell wall biogenesis; peptidoglycan biosynthesis.</text>
</comment>
<dbReference type="SMART" id="SM00740">
    <property type="entry name" value="PASTA"/>
    <property type="match status" value="2"/>
</dbReference>
<evidence type="ECO:0000256" key="6">
    <source>
        <dbReference type="ARBA" id="ARBA00034000"/>
    </source>
</evidence>
<name>A0ABT9WWI8_9BACI</name>